<feature type="compositionally biased region" description="Basic residues" evidence="1">
    <location>
        <begin position="19"/>
        <end position="32"/>
    </location>
</feature>
<feature type="compositionally biased region" description="Basic and acidic residues" evidence="1">
    <location>
        <begin position="96"/>
        <end position="118"/>
    </location>
</feature>
<dbReference type="AlphaFoldDB" id="A0A0E9MJ34"/>
<organism evidence="2 3">
    <name type="scientific">Sphingomonas changbaiensis NBRC 104936</name>
    <dbReference type="NCBI Taxonomy" id="1219043"/>
    <lineage>
        <taxon>Bacteria</taxon>
        <taxon>Pseudomonadati</taxon>
        <taxon>Pseudomonadota</taxon>
        <taxon>Alphaproteobacteria</taxon>
        <taxon>Sphingomonadales</taxon>
        <taxon>Sphingomonadaceae</taxon>
        <taxon>Sphingomonas</taxon>
    </lineage>
</organism>
<sequence length="167" mass="18549">MLPDPPLEGTTSARDPGFHRRAHVEPRKRRPRGERLKFGKKLGPAALLERGNVRGNPAGRDHGVAFGHYKRVIDRSVSKFSQAVPEAAARMSGKSSRPEQVDKRRARDRPAGLKRDVGEQGGGTAAEPNPVLAEKESRRAEKTQHGRFADSPDIPHWVDLSRIWRCA</sequence>
<evidence type="ECO:0000313" key="2">
    <source>
        <dbReference type="EMBL" id="GAO37847.1"/>
    </source>
</evidence>
<evidence type="ECO:0000313" key="3">
    <source>
        <dbReference type="Proteomes" id="UP000033202"/>
    </source>
</evidence>
<protein>
    <submittedName>
        <fullName evidence="2">Uncharacterized protein</fullName>
    </submittedName>
</protein>
<reference evidence="2 3" key="1">
    <citation type="submission" date="2015-04" db="EMBL/GenBank/DDBJ databases">
        <title>Whole genome shotgun sequence of Sphingomonas changbaiensis NBRC 104936.</title>
        <authorList>
            <person name="Katano-Makiyama Y."/>
            <person name="Hosoyama A."/>
            <person name="Hashimoto M."/>
            <person name="Noguchi M."/>
            <person name="Tsuchikane K."/>
            <person name="Ohji S."/>
            <person name="Yamazoe A."/>
            <person name="Ichikawa N."/>
            <person name="Kimura A."/>
            <person name="Fujita N."/>
        </authorList>
    </citation>
    <scope>NUCLEOTIDE SEQUENCE [LARGE SCALE GENOMIC DNA]</scope>
    <source>
        <strain evidence="2 3">NBRC 104936</strain>
    </source>
</reference>
<dbReference type="EMBL" id="BBWU01000001">
    <property type="protein sequence ID" value="GAO37847.1"/>
    <property type="molecule type" value="Genomic_DNA"/>
</dbReference>
<name>A0A0E9MJ34_9SPHN</name>
<feature type="region of interest" description="Disordered" evidence="1">
    <location>
        <begin position="1"/>
        <end position="63"/>
    </location>
</feature>
<feature type="compositionally biased region" description="Basic and acidic residues" evidence="1">
    <location>
        <begin position="133"/>
        <end position="150"/>
    </location>
</feature>
<proteinExistence type="predicted"/>
<accession>A0A0E9MJ34</accession>
<comment type="caution">
    <text evidence="2">The sequence shown here is derived from an EMBL/GenBank/DDBJ whole genome shotgun (WGS) entry which is preliminary data.</text>
</comment>
<dbReference type="Proteomes" id="UP000033202">
    <property type="component" value="Unassembled WGS sequence"/>
</dbReference>
<feature type="region of interest" description="Disordered" evidence="1">
    <location>
        <begin position="82"/>
        <end position="154"/>
    </location>
</feature>
<evidence type="ECO:0000256" key="1">
    <source>
        <dbReference type="SAM" id="MobiDB-lite"/>
    </source>
</evidence>
<keyword evidence="3" id="KW-1185">Reference proteome</keyword>
<gene>
    <name evidence="2" type="ORF">SCH01S_01_00100</name>
</gene>